<name>A0A1H2BI75_9BRAD</name>
<dbReference type="AlphaFoldDB" id="A0A1H2BI75"/>
<evidence type="ECO:0000256" key="4">
    <source>
        <dbReference type="ARBA" id="ARBA00022764"/>
    </source>
</evidence>
<reference evidence="7" key="1">
    <citation type="submission" date="2016-10" db="EMBL/GenBank/DDBJ databases">
        <authorList>
            <person name="Varghese N."/>
            <person name="Submissions S."/>
        </authorList>
    </citation>
    <scope>NUCLEOTIDE SEQUENCE [LARGE SCALE GENOMIC DNA]</scope>
    <source>
        <strain evidence="7">GAS369</strain>
    </source>
</reference>
<gene>
    <name evidence="6" type="ORF">SAMN05444158_7209</name>
</gene>
<dbReference type="CDD" id="cd13585">
    <property type="entry name" value="PBP2_TMBP_like"/>
    <property type="match status" value="1"/>
</dbReference>
<proteinExistence type="inferred from homology"/>
<keyword evidence="4" id="KW-0574">Periplasm</keyword>
<keyword evidence="7" id="KW-1185">Reference proteome</keyword>
<evidence type="ECO:0000256" key="2">
    <source>
        <dbReference type="ARBA" id="ARBA00022448"/>
    </source>
</evidence>
<dbReference type="Gene3D" id="3.40.190.10">
    <property type="entry name" value="Periplasmic binding protein-like II"/>
    <property type="match status" value="1"/>
</dbReference>
<dbReference type="GO" id="GO:0042956">
    <property type="term" value="P:maltodextrin transmembrane transport"/>
    <property type="evidence" value="ECO:0007669"/>
    <property type="project" value="TreeGrafter"/>
</dbReference>
<evidence type="ECO:0000313" key="7">
    <source>
        <dbReference type="Proteomes" id="UP000243904"/>
    </source>
</evidence>
<dbReference type="Pfam" id="PF01547">
    <property type="entry name" value="SBP_bac_1"/>
    <property type="match status" value="1"/>
</dbReference>
<dbReference type="GO" id="GO:1901982">
    <property type="term" value="F:maltose binding"/>
    <property type="evidence" value="ECO:0007669"/>
    <property type="project" value="TreeGrafter"/>
</dbReference>
<comment type="similarity">
    <text evidence="1">Belongs to the bacterial solute-binding protein 1 family.</text>
</comment>
<organism evidence="6 7">
    <name type="scientific">Bradyrhizobium canariense</name>
    <dbReference type="NCBI Taxonomy" id="255045"/>
    <lineage>
        <taxon>Bacteria</taxon>
        <taxon>Pseudomonadati</taxon>
        <taxon>Pseudomonadota</taxon>
        <taxon>Alphaproteobacteria</taxon>
        <taxon>Hyphomicrobiales</taxon>
        <taxon>Nitrobacteraceae</taxon>
        <taxon>Bradyrhizobium</taxon>
    </lineage>
</organism>
<dbReference type="GO" id="GO:0015768">
    <property type="term" value="P:maltose transport"/>
    <property type="evidence" value="ECO:0007669"/>
    <property type="project" value="TreeGrafter"/>
</dbReference>
<keyword evidence="2" id="KW-0813">Transport</keyword>
<evidence type="ECO:0000256" key="1">
    <source>
        <dbReference type="ARBA" id="ARBA00008520"/>
    </source>
</evidence>
<keyword evidence="3 5" id="KW-0732">Signal</keyword>
<dbReference type="EMBL" id="LT629750">
    <property type="protein sequence ID" value="SDT57951.1"/>
    <property type="molecule type" value="Genomic_DNA"/>
</dbReference>
<dbReference type="PANTHER" id="PTHR30061:SF50">
    <property type="entry name" value="MALTOSE_MALTODEXTRIN-BINDING PERIPLASMIC PROTEIN"/>
    <property type="match status" value="1"/>
</dbReference>
<evidence type="ECO:0000313" key="6">
    <source>
        <dbReference type="EMBL" id="SDT57951.1"/>
    </source>
</evidence>
<sequence>MVNITRRQAVALGAGVLAAPLISRPALAQDARIGFLSSQKAGAFDAVIAAFEKANPGIKVQAQNVPFDQLNAQIQARLGAGDTSVDVYTVDEPRVPAYANKGFLADLTPMRAEIEAAAAPAAIAGTSFRDKLWSFPFWTTSQFLFYNKDLLKKAGLAAPDADPARRLSWEDLLTHARTAQKAGAKWGFAFDQNDRYYELQPLYESRGFGPGLTGEGLLTPALTTEGWIKTTEWYRDLYASGLAPRGVAYEQMPALFSTGQVAYMVAGVWHARVLRLAKELNFGIAPMPYFAGGKPVTPTGSWTIGVNPKSAQKDAAVKFARFLTLDSEGSLLASTIAPQPPANKAAFAAYLKRESDAGEENTAPFAKIISYELANTAVSRPRTIGYVVFEEIMNRMYSDIRNGAEAKSSLERTEAALKAAFSRLE</sequence>
<dbReference type="PANTHER" id="PTHR30061">
    <property type="entry name" value="MALTOSE-BINDING PERIPLASMIC PROTEIN"/>
    <property type="match status" value="1"/>
</dbReference>
<dbReference type="GO" id="GO:0055052">
    <property type="term" value="C:ATP-binding cassette (ABC) transporter complex, substrate-binding subunit-containing"/>
    <property type="evidence" value="ECO:0007669"/>
    <property type="project" value="TreeGrafter"/>
</dbReference>
<evidence type="ECO:0000256" key="3">
    <source>
        <dbReference type="ARBA" id="ARBA00022729"/>
    </source>
</evidence>
<protein>
    <submittedName>
        <fullName evidence="6">Carbohydrate ABC transporter substrate-binding protein, CUT1 family</fullName>
    </submittedName>
</protein>
<dbReference type="Proteomes" id="UP000243904">
    <property type="component" value="Chromosome I"/>
</dbReference>
<dbReference type="SUPFAM" id="SSF53850">
    <property type="entry name" value="Periplasmic binding protein-like II"/>
    <property type="match status" value="1"/>
</dbReference>
<feature type="signal peptide" evidence="5">
    <location>
        <begin position="1"/>
        <end position="28"/>
    </location>
</feature>
<evidence type="ECO:0000256" key="5">
    <source>
        <dbReference type="SAM" id="SignalP"/>
    </source>
</evidence>
<feature type="chain" id="PRO_5009269980" evidence="5">
    <location>
        <begin position="29"/>
        <end position="425"/>
    </location>
</feature>
<dbReference type="InterPro" id="IPR006059">
    <property type="entry name" value="SBP"/>
</dbReference>
<dbReference type="RefSeq" id="WP_167559001.1">
    <property type="nucleotide sequence ID" value="NZ_LT629750.1"/>
</dbReference>
<accession>A0A1H2BI75</accession>